<name>A0A2T7PYJ8_POMCA</name>
<evidence type="ECO:0000256" key="1">
    <source>
        <dbReference type="SAM" id="MobiDB-lite"/>
    </source>
</evidence>
<dbReference type="Proteomes" id="UP000245119">
    <property type="component" value="Linkage Group LG1"/>
</dbReference>
<comment type="caution">
    <text evidence="2">The sequence shown here is derived from an EMBL/GenBank/DDBJ whole genome shotgun (WGS) entry which is preliminary data.</text>
</comment>
<sequence>MEGGAGRGLGEGWAPGSSYISMTSTQPVAHIALPENQAGRQIVAENGNVKTISTHWHRFLSPGAGSPSLLAISCIRPVSSDLSPPSPRVTVSCLPTINQVFALGGSRAGHPVPFVSRQAFRSEREREKQQRNKREKQTERNTERERAI</sequence>
<proteinExistence type="predicted"/>
<accession>A0A2T7PYJ8</accession>
<dbReference type="EMBL" id="PZQS01000001">
    <property type="protein sequence ID" value="PVD38478.1"/>
    <property type="molecule type" value="Genomic_DNA"/>
</dbReference>
<gene>
    <name evidence="2" type="ORF">C0Q70_01093</name>
</gene>
<evidence type="ECO:0000313" key="3">
    <source>
        <dbReference type="Proteomes" id="UP000245119"/>
    </source>
</evidence>
<dbReference type="AlphaFoldDB" id="A0A2T7PYJ8"/>
<evidence type="ECO:0000313" key="2">
    <source>
        <dbReference type="EMBL" id="PVD38478.1"/>
    </source>
</evidence>
<feature type="region of interest" description="Disordered" evidence="1">
    <location>
        <begin position="108"/>
        <end position="148"/>
    </location>
</feature>
<reference evidence="2 3" key="1">
    <citation type="submission" date="2018-04" db="EMBL/GenBank/DDBJ databases">
        <title>The genome of golden apple snail Pomacea canaliculata provides insight into stress tolerance and invasive adaptation.</title>
        <authorList>
            <person name="Liu C."/>
            <person name="Liu B."/>
            <person name="Ren Y."/>
            <person name="Zhang Y."/>
            <person name="Wang H."/>
            <person name="Li S."/>
            <person name="Jiang F."/>
            <person name="Yin L."/>
            <person name="Zhang G."/>
            <person name="Qian W."/>
            <person name="Fan W."/>
        </authorList>
    </citation>
    <scope>NUCLEOTIDE SEQUENCE [LARGE SCALE GENOMIC DNA]</scope>
    <source>
        <strain evidence="2">SZHN2017</strain>
        <tissue evidence="2">Muscle</tissue>
    </source>
</reference>
<keyword evidence="3" id="KW-1185">Reference proteome</keyword>
<organism evidence="2 3">
    <name type="scientific">Pomacea canaliculata</name>
    <name type="common">Golden apple snail</name>
    <dbReference type="NCBI Taxonomy" id="400727"/>
    <lineage>
        <taxon>Eukaryota</taxon>
        <taxon>Metazoa</taxon>
        <taxon>Spiralia</taxon>
        <taxon>Lophotrochozoa</taxon>
        <taxon>Mollusca</taxon>
        <taxon>Gastropoda</taxon>
        <taxon>Caenogastropoda</taxon>
        <taxon>Architaenioglossa</taxon>
        <taxon>Ampullarioidea</taxon>
        <taxon>Ampullariidae</taxon>
        <taxon>Pomacea</taxon>
    </lineage>
</organism>
<protein>
    <submittedName>
        <fullName evidence="2">Uncharacterized protein</fullName>
    </submittedName>
</protein>
<feature type="compositionally biased region" description="Basic and acidic residues" evidence="1">
    <location>
        <begin position="120"/>
        <end position="148"/>
    </location>
</feature>